<accession>A0A7D5IV28</accession>
<organism evidence="1 2">
    <name type="scientific">Microbacterium oleivorans</name>
    <dbReference type="NCBI Taxonomy" id="273677"/>
    <lineage>
        <taxon>Bacteria</taxon>
        <taxon>Bacillati</taxon>
        <taxon>Actinomycetota</taxon>
        <taxon>Actinomycetes</taxon>
        <taxon>Micrococcales</taxon>
        <taxon>Microbacteriaceae</taxon>
        <taxon>Microbacterium</taxon>
    </lineage>
</organism>
<gene>
    <name evidence="1" type="ORF">HW566_03140</name>
</gene>
<proteinExistence type="predicted"/>
<dbReference type="Proteomes" id="UP000509638">
    <property type="component" value="Chromosome"/>
</dbReference>
<sequence>MMQYIALRRHATLGADRGGRGSVAAMRTLVYGNHSLVTSDDVSHTLLQLTAGFATQSVCEVVTIPTVADASVVDVDVVVGLGTHLISTPLAWPQEDPDFSAAVATLQLHPSYPRVAVTDPFEPQDDGLPWPVDDEFGSIDRF</sequence>
<dbReference type="RefSeq" id="WP_178010328.1">
    <property type="nucleotide sequence ID" value="NZ_CP058316.1"/>
</dbReference>
<name>A0A7D5IV28_9MICO</name>
<protein>
    <submittedName>
        <fullName evidence="1">Uncharacterized protein</fullName>
    </submittedName>
</protein>
<evidence type="ECO:0000313" key="1">
    <source>
        <dbReference type="EMBL" id="QLD10862.1"/>
    </source>
</evidence>
<dbReference type="AlphaFoldDB" id="A0A7D5IV28"/>
<reference evidence="1 2" key="1">
    <citation type="submission" date="2020-06" db="EMBL/GenBank/DDBJ databases">
        <authorList>
            <person name="Jo H."/>
        </authorList>
    </citation>
    <scope>NUCLEOTIDE SEQUENCE [LARGE SCALE GENOMIC DNA]</scope>
    <source>
        <strain evidence="1 2">I46</strain>
    </source>
</reference>
<dbReference type="EMBL" id="CP058316">
    <property type="protein sequence ID" value="QLD10862.1"/>
    <property type="molecule type" value="Genomic_DNA"/>
</dbReference>
<evidence type="ECO:0000313" key="2">
    <source>
        <dbReference type="Proteomes" id="UP000509638"/>
    </source>
</evidence>